<evidence type="ECO:0008006" key="4">
    <source>
        <dbReference type="Google" id="ProtNLM"/>
    </source>
</evidence>
<protein>
    <recommendedName>
        <fullName evidence="4">G protein-coupled receptor</fullName>
    </recommendedName>
</protein>
<feature type="non-terminal residue" evidence="2">
    <location>
        <position position="110"/>
    </location>
</feature>
<feature type="non-terminal residue" evidence="2">
    <location>
        <position position="1"/>
    </location>
</feature>
<evidence type="ECO:0000313" key="3">
    <source>
        <dbReference type="Proteomes" id="UP001328107"/>
    </source>
</evidence>
<dbReference type="Proteomes" id="UP001328107">
    <property type="component" value="Unassembled WGS sequence"/>
</dbReference>
<evidence type="ECO:0000256" key="1">
    <source>
        <dbReference type="SAM" id="Phobius"/>
    </source>
</evidence>
<keyword evidence="1" id="KW-1133">Transmembrane helix</keyword>
<dbReference type="EMBL" id="BTRK01000004">
    <property type="protein sequence ID" value="GMR45561.1"/>
    <property type="molecule type" value="Genomic_DNA"/>
</dbReference>
<sequence length="110" mass="12420">APSLYLAQRDGSYHSTFIDEYRQYNPDAPSCLGIFFAQELRIVSFRVSTSLELIICFVIIVYFRAKTIKKIAKFKTSMSDATKAVQAQLSRALNLQLASSSFYFAGVVLY</sequence>
<organism evidence="2 3">
    <name type="scientific">Pristionchus mayeri</name>
    <dbReference type="NCBI Taxonomy" id="1317129"/>
    <lineage>
        <taxon>Eukaryota</taxon>
        <taxon>Metazoa</taxon>
        <taxon>Ecdysozoa</taxon>
        <taxon>Nematoda</taxon>
        <taxon>Chromadorea</taxon>
        <taxon>Rhabditida</taxon>
        <taxon>Rhabditina</taxon>
        <taxon>Diplogasteromorpha</taxon>
        <taxon>Diplogasteroidea</taxon>
        <taxon>Neodiplogasteridae</taxon>
        <taxon>Pristionchus</taxon>
    </lineage>
</organism>
<dbReference type="Pfam" id="PF10317">
    <property type="entry name" value="7TM_GPCR_Srd"/>
    <property type="match status" value="1"/>
</dbReference>
<name>A0AAN5CJF9_9BILA</name>
<feature type="transmembrane region" description="Helical" evidence="1">
    <location>
        <begin position="45"/>
        <end position="65"/>
    </location>
</feature>
<keyword evidence="1" id="KW-0472">Membrane</keyword>
<keyword evidence="1" id="KW-0812">Transmembrane</keyword>
<reference evidence="3" key="1">
    <citation type="submission" date="2022-10" db="EMBL/GenBank/DDBJ databases">
        <title>Genome assembly of Pristionchus species.</title>
        <authorList>
            <person name="Yoshida K."/>
            <person name="Sommer R.J."/>
        </authorList>
    </citation>
    <scope>NUCLEOTIDE SEQUENCE [LARGE SCALE GENOMIC DNA]</scope>
    <source>
        <strain evidence="3">RS5460</strain>
    </source>
</reference>
<gene>
    <name evidence="2" type="ORF">PMAYCL1PPCAC_15756</name>
</gene>
<comment type="caution">
    <text evidence="2">The sequence shown here is derived from an EMBL/GenBank/DDBJ whole genome shotgun (WGS) entry which is preliminary data.</text>
</comment>
<proteinExistence type="predicted"/>
<dbReference type="InterPro" id="IPR019421">
    <property type="entry name" value="7TM_GPCR_serpentine_rcpt_Srd"/>
</dbReference>
<evidence type="ECO:0000313" key="2">
    <source>
        <dbReference type="EMBL" id="GMR45561.1"/>
    </source>
</evidence>
<dbReference type="AlphaFoldDB" id="A0AAN5CJF9"/>
<accession>A0AAN5CJF9</accession>
<keyword evidence="3" id="KW-1185">Reference proteome</keyword>